<evidence type="ECO:0000313" key="2">
    <source>
        <dbReference type="Proteomes" id="UP000192491"/>
    </source>
</evidence>
<gene>
    <name evidence="1" type="ORF">BWK73_09655</name>
</gene>
<comment type="caution">
    <text evidence="1">The sequence shown here is derived from an EMBL/GenBank/DDBJ whole genome shotgun (WGS) entry which is preliminary data.</text>
</comment>
<accession>A0A1Y1QUS5</accession>
<protein>
    <submittedName>
        <fullName evidence="1">Uncharacterized protein</fullName>
    </submittedName>
</protein>
<proteinExistence type="predicted"/>
<reference evidence="1 2" key="1">
    <citation type="submission" date="2017-01" db="EMBL/GenBank/DDBJ databases">
        <title>Novel large sulfur bacteria in the metagenomes of groundwater-fed chemosynthetic microbial mats in the Lake Huron basin.</title>
        <authorList>
            <person name="Sharrar A.M."/>
            <person name="Flood B.E."/>
            <person name="Bailey J.V."/>
            <person name="Jones D.S."/>
            <person name="Biddanda B."/>
            <person name="Ruberg S.A."/>
            <person name="Marcus D.N."/>
            <person name="Dick G.J."/>
        </authorList>
    </citation>
    <scope>NUCLEOTIDE SEQUENCE [LARGE SCALE GENOMIC DNA]</scope>
    <source>
        <strain evidence="1">A8</strain>
    </source>
</reference>
<dbReference type="AlphaFoldDB" id="A0A1Y1QUS5"/>
<sequence length="96" mass="10739">MSGGHFDYKQAYLGYIADQLERDIAYNAIPYDAAIVKDGEKYYGHQLQAQTIEFMDDVVGQLRRLENILREYDLAVSGDSCEATFQVRVGIAPSAA</sequence>
<evidence type="ECO:0000313" key="1">
    <source>
        <dbReference type="EMBL" id="OQX14371.1"/>
    </source>
</evidence>
<dbReference type="EMBL" id="MTEJ01000030">
    <property type="protein sequence ID" value="OQX14371.1"/>
    <property type="molecule type" value="Genomic_DNA"/>
</dbReference>
<name>A0A1Y1QUS5_9GAMM</name>
<dbReference type="Proteomes" id="UP000192491">
    <property type="component" value="Unassembled WGS sequence"/>
</dbReference>
<organism evidence="1 2">
    <name type="scientific">Thiothrix lacustris</name>
    <dbReference type="NCBI Taxonomy" id="525917"/>
    <lineage>
        <taxon>Bacteria</taxon>
        <taxon>Pseudomonadati</taxon>
        <taxon>Pseudomonadota</taxon>
        <taxon>Gammaproteobacteria</taxon>
        <taxon>Thiotrichales</taxon>
        <taxon>Thiotrichaceae</taxon>
        <taxon>Thiothrix</taxon>
    </lineage>
</organism>